<evidence type="ECO:0000313" key="1">
    <source>
        <dbReference type="EMBL" id="QNQ89273.1"/>
    </source>
</evidence>
<dbReference type="KEGG" id="cpoy:GP475_00470"/>
<dbReference type="Proteomes" id="UP000516320">
    <property type="component" value="Chromosome"/>
</dbReference>
<dbReference type="RefSeq" id="WP_187974728.1">
    <property type="nucleotide sequence ID" value="NZ_CP046884.1"/>
</dbReference>
<evidence type="ECO:0008006" key="3">
    <source>
        <dbReference type="Google" id="ProtNLM"/>
    </source>
</evidence>
<organism evidence="1 2">
    <name type="scientific">Corynebacterium poyangense</name>
    <dbReference type="NCBI Taxonomy" id="2684405"/>
    <lineage>
        <taxon>Bacteria</taxon>
        <taxon>Bacillati</taxon>
        <taxon>Actinomycetota</taxon>
        <taxon>Actinomycetes</taxon>
        <taxon>Mycobacteriales</taxon>
        <taxon>Corynebacteriaceae</taxon>
        <taxon>Corynebacterium</taxon>
    </lineage>
</organism>
<evidence type="ECO:0000313" key="2">
    <source>
        <dbReference type="Proteomes" id="UP000516320"/>
    </source>
</evidence>
<keyword evidence="2" id="KW-1185">Reference proteome</keyword>
<accession>A0A7H0SL48</accession>
<proteinExistence type="predicted"/>
<dbReference type="AlphaFoldDB" id="A0A7H0SL48"/>
<sequence>MHRARVDHHNGKFWLIQRIRGVGERFHVFVLGVVEPPDSRIRSLVQHCATLAAILLRRPEEFDHARAELASLAMALHLGKDSGSTGAMGWLFEDLADSHGKIPPVVFMCLDAVMVERTVSEIRKLFGALSNKVRIAVGLPTPVEELSSRQVDLLQIQAQRAQIGHIVDPHNQAPLWLEIRSLVRFQQNGPKRFLVAWTSMMLNMELPWLRPWAPGSKTAEFSSRCHRQTVRTRLNTIELICELDLSSPLTLTELVLISILGLGRS</sequence>
<reference evidence="1 2" key="1">
    <citation type="submission" date="2019-12" db="EMBL/GenBank/DDBJ databases">
        <title>Corynebacterium sp. nov., isolated from feces of the Anser Albifrons in China.</title>
        <authorList>
            <person name="Liu Q."/>
        </authorList>
    </citation>
    <scope>NUCLEOTIDE SEQUENCE [LARGE SCALE GENOMIC DNA]</scope>
    <source>
        <strain evidence="1 2">4H37-19</strain>
    </source>
</reference>
<protein>
    <recommendedName>
        <fullName evidence="3">PucR C-terminal helix-turn-helix domain-containing protein</fullName>
    </recommendedName>
</protein>
<gene>
    <name evidence="1" type="ORF">GP475_00470</name>
</gene>
<name>A0A7H0SL48_9CORY</name>
<dbReference type="EMBL" id="CP046884">
    <property type="protein sequence ID" value="QNQ89273.1"/>
    <property type="molecule type" value="Genomic_DNA"/>
</dbReference>